<gene>
    <name evidence="17" type="ORF">NDU88_001509</name>
</gene>
<dbReference type="PANTHER" id="PTHR23504:SF31">
    <property type="entry name" value="MAJOR FACILITATOR SUPERFAMILY DOMAIN-CONTAINING PROTEIN 10"/>
    <property type="match status" value="1"/>
</dbReference>
<evidence type="ECO:0000256" key="10">
    <source>
        <dbReference type="ARBA" id="ARBA00023242"/>
    </source>
</evidence>
<comment type="caution">
    <text evidence="17">The sequence shown here is derived from an EMBL/GenBank/DDBJ whole genome shotgun (WGS) entry which is preliminary data.</text>
</comment>
<evidence type="ECO:0000256" key="11">
    <source>
        <dbReference type="ARBA" id="ARBA00058620"/>
    </source>
</evidence>
<dbReference type="GO" id="GO:0006915">
    <property type="term" value="P:apoptotic process"/>
    <property type="evidence" value="ECO:0007669"/>
    <property type="project" value="UniProtKB-KW"/>
</dbReference>
<evidence type="ECO:0000256" key="3">
    <source>
        <dbReference type="ARBA" id="ARBA00008335"/>
    </source>
</evidence>
<evidence type="ECO:0000256" key="6">
    <source>
        <dbReference type="ARBA" id="ARBA00022692"/>
    </source>
</evidence>
<dbReference type="GO" id="GO:0005637">
    <property type="term" value="C:nuclear inner membrane"/>
    <property type="evidence" value="ECO:0007669"/>
    <property type="project" value="UniProtKB-SubCell"/>
</dbReference>
<keyword evidence="18" id="KW-1185">Reference proteome</keyword>
<dbReference type="Gene3D" id="1.20.1250.20">
    <property type="entry name" value="MFS general substrate transporter like domains"/>
    <property type="match status" value="1"/>
</dbReference>
<sequence>MTRSTSCLATTEWLLGEHGAHAKRVPPTIHQHTCQSPRNPPPGHRPRLCILELAGVGRVVAVSGCLTSVGRRQEAQRSMAPAEGLRAREPVKSTPRREEGSGRVTAAVFLALLVDLLGFTLILPLLPSLLDHYGKAEDSFFQSLQNTVDWFASTVGVPQERRYNSVLLGGFIGSLFSILQFYSSPLTGAASDYYGRRRVLMITVVGLISSYAIWAFSRSFLVFLVSRVVGGLSKGNVSLCTAIIADLPSPKARSKGMAMIGIAFSLGFTIGPMIGAYFAMNTASGELFYVRPAVLALLLAIIDLLLIFLLLPETLPKENRLSSMASGFQEVIDLLSPIALFKFSAMTRRKDSPSTERLQNLKILGLVYFLYLFLFSGLEYNISFLTHQRFQFTSMQQGKMFFFIGITMAVIQGGYARRIKPGTEINAVKRSMVVLIPAFLLIGYANGMVMLGIGLLLYSFAAAIVVPCLSTIVSSYGSVSQKGTVMGILRSLGSLARAFGPIMSATVYWLMGPELCFSACALCFLLPLLLISRIKQETKEE</sequence>
<feature type="transmembrane region" description="Helical" evidence="15">
    <location>
        <begin position="400"/>
        <end position="419"/>
    </location>
</feature>
<evidence type="ECO:0000256" key="14">
    <source>
        <dbReference type="SAM" id="MobiDB-lite"/>
    </source>
</evidence>
<protein>
    <recommendedName>
        <fullName evidence="12">Major facilitator superfamily domain-containing protein 10</fullName>
    </recommendedName>
    <alternativeName>
        <fullName evidence="13">Tetracycline transporter-like protein</fullName>
    </alternativeName>
</protein>
<feature type="transmembrane region" description="Helical" evidence="15">
    <location>
        <begin position="199"/>
        <end position="217"/>
    </location>
</feature>
<dbReference type="PROSITE" id="PS00216">
    <property type="entry name" value="SUGAR_TRANSPORT_1"/>
    <property type="match status" value="1"/>
</dbReference>
<dbReference type="PROSITE" id="PS50850">
    <property type="entry name" value="MFS"/>
    <property type="match status" value="1"/>
</dbReference>
<evidence type="ECO:0000256" key="12">
    <source>
        <dbReference type="ARBA" id="ARBA00074276"/>
    </source>
</evidence>
<evidence type="ECO:0000256" key="1">
    <source>
        <dbReference type="ARBA" id="ARBA00004473"/>
    </source>
</evidence>
<dbReference type="PANTHER" id="PTHR23504">
    <property type="entry name" value="MAJOR FACILITATOR SUPERFAMILY DOMAIN-CONTAINING PROTEIN 10"/>
    <property type="match status" value="1"/>
</dbReference>
<dbReference type="CDD" id="cd17389">
    <property type="entry name" value="MFS_MFSD10"/>
    <property type="match status" value="1"/>
</dbReference>
<feature type="transmembrane region" description="Helical" evidence="15">
    <location>
        <begin position="166"/>
        <end position="187"/>
    </location>
</feature>
<feature type="transmembrane region" description="Helical" evidence="15">
    <location>
        <begin position="455"/>
        <end position="476"/>
    </location>
</feature>
<evidence type="ECO:0000313" key="17">
    <source>
        <dbReference type="EMBL" id="KAJ1213879.1"/>
    </source>
</evidence>
<evidence type="ECO:0000313" key="18">
    <source>
        <dbReference type="Proteomes" id="UP001066276"/>
    </source>
</evidence>
<comment type="subcellular location">
    <subcellularLocation>
        <location evidence="2">Cell membrane</location>
        <topology evidence="2">Multi-pass membrane protein</topology>
    </subcellularLocation>
    <subcellularLocation>
        <location evidence="1">Nucleus inner membrane</location>
        <topology evidence="1">Multi-pass membrane protein</topology>
    </subcellularLocation>
</comment>
<dbReference type="EMBL" id="JANPWB010000001">
    <property type="protein sequence ID" value="KAJ1213879.1"/>
    <property type="molecule type" value="Genomic_DNA"/>
</dbReference>
<evidence type="ECO:0000259" key="16">
    <source>
        <dbReference type="PROSITE" id="PS50850"/>
    </source>
</evidence>
<feature type="transmembrane region" description="Helical" evidence="15">
    <location>
        <begin position="257"/>
        <end position="280"/>
    </location>
</feature>
<feature type="transmembrane region" description="Helical" evidence="15">
    <location>
        <begin position="104"/>
        <end position="126"/>
    </location>
</feature>
<feature type="transmembrane region" description="Helical" evidence="15">
    <location>
        <begin position="292"/>
        <end position="311"/>
    </location>
</feature>
<feature type="transmembrane region" description="Helical" evidence="15">
    <location>
        <begin position="515"/>
        <end position="532"/>
    </location>
</feature>
<evidence type="ECO:0000256" key="13">
    <source>
        <dbReference type="ARBA" id="ARBA00082130"/>
    </source>
</evidence>
<dbReference type="FunFam" id="1.20.1250.20:FF:000181">
    <property type="entry name" value="Major facilitator superfamily domain-containing protein 10"/>
    <property type="match status" value="1"/>
</dbReference>
<evidence type="ECO:0000256" key="9">
    <source>
        <dbReference type="ARBA" id="ARBA00023136"/>
    </source>
</evidence>
<evidence type="ECO:0000256" key="4">
    <source>
        <dbReference type="ARBA" id="ARBA00022448"/>
    </source>
</evidence>
<keyword evidence="4" id="KW-0813">Transport</keyword>
<dbReference type="InterPro" id="IPR020846">
    <property type="entry name" value="MFS_dom"/>
</dbReference>
<dbReference type="GO" id="GO:0022857">
    <property type="term" value="F:transmembrane transporter activity"/>
    <property type="evidence" value="ECO:0007669"/>
    <property type="project" value="InterPro"/>
</dbReference>
<keyword evidence="9 15" id="KW-0472">Membrane</keyword>
<feature type="transmembrane region" description="Helical" evidence="15">
    <location>
        <begin position="361"/>
        <end position="380"/>
    </location>
</feature>
<keyword evidence="6 15" id="KW-0812">Transmembrane</keyword>
<accession>A0AAV7WPJ1</accession>
<comment type="similarity">
    <text evidence="3">Belongs to the major facilitator superfamily.</text>
</comment>
<comment type="function">
    <text evidence="11">Probable organic anion transporter which may serve as a transporter for some non-steroidal anti-inflammatory drugs (NSAIDs) as well as other organic anions across the luminal membranes of renal proximal tubules at the final excretion step into the urine.</text>
</comment>
<dbReference type="Proteomes" id="UP001066276">
    <property type="component" value="Chromosome 1_1"/>
</dbReference>
<feature type="transmembrane region" description="Helical" evidence="15">
    <location>
        <begin position="431"/>
        <end position="449"/>
    </location>
</feature>
<evidence type="ECO:0000256" key="5">
    <source>
        <dbReference type="ARBA" id="ARBA00022475"/>
    </source>
</evidence>
<reference evidence="17" key="1">
    <citation type="journal article" date="2022" name="bioRxiv">
        <title>Sequencing and chromosome-scale assembly of the giantPleurodeles waltlgenome.</title>
        <authorList>
            <person name="Brown T."/>
            <person name="Elewa A."/>
            <person name="Iarovenko S."/>
            <person name="Subramanian E."/>
            <person name="Araus A.J."/>
            <person name="Petzold A."/>
            <person name="Susuki M."/>
            <person name="Suzuki K.-i.T."/>
            <person name="Hayashi T."/>
            <person name="Toyoda A."/>
            <person name="Oliveira C."/>
            <person name="Osipova E."/>
            <person name="Leigh N.D."/>
            <person name="Simon A."/>
            <person name="Yun M.H."/>
        </authorList>
    </citation>
    <scope>NUCLEOTIDE SEQUENCE</scope>
    <source>
        <strain evidence="17">20211129_DDA</strain>
        <tissue evidence="17">Liver</tissue>
    </source>
</reference>
<evidence type="ECO:0000256" key="7">
    <source>
        <dbReference type="ARBA" id="ARBA00022703"/>
    </source>
</evidence>
<dbReference type="InterPro" id="IPR011701">
    <property type="entry name" value="MFS"/>
</dbReference>
<evidence type="ECO:0000256" key="8">
    <source>
        <dbReference type="ARBA" id="ARBA00022989"/>
    </source>
</evidence>
<feature type="region of interest" description="Disordered" evidence="14">
    <location>
        <begin position="76"/>
        <end position="98"/>
    </location>
</feature>
<dbReference type="GO" id="GO:0031526">
    <property type="term" value="C:brush border membrane"/>
    <property type="evidence" value="ECO:0007669"/>
    <property type="project" value="TreeGrafter"/>
</dbReference>
<evidence type="ECO:0000256" key="2">
    <source>
        <dbReference type="ARBA" id="ARBA00004651"/>
    </source>
</evidence>
<keyword evidence="5" id="KW-1003">Cell membrane</keyword>
<feature type="compositionally biased region" description="Basic and acidic residues" evidence="14">
    <location>
        <begin position="85"/>
        <end position="98"/>
    </location>
</feature>
<dbReference type="Pfam" id="PF07690">
    <property type="entry name" value="MFS_1"/>
    <property type="match status" value="1"/>
</dbReference>
<keyword evidence="7" id="KW-0053">Apoptosis</keyword>
<dbReference type="AlphaFoldDB" id="A0AAV7WPJ1"/>
<keyword evidence="10" id="KW-0539">Nucleus</keyword>
<organism evidence="17 18">
    <name type="scientific">Pleurodeles waltl</name>
    <name type="common">Iberian ribbed newt</name>
    <dbReference type="NCBI Taxonomy" id="8319"/>
    <lineage>
        <taxon>Eukaryota</taxon>
        <taxon>Metazoa</taxon>
        <taxon>Chordata</taxon>
        <taxon>Craniata</taxon>
        <taxon>Vertebrata</taxon>
        <taxon>Euteleostomi</taxon>
        <taxon>Amphibia</taxon>
        <taxon>Batrachia</taxon>
        <taxon>Caudata</taxon>
        <taxon>Salamandroidea</taxon>
        <taxon>Salamandridae</taxon>
        <taxon>Pleurodelinae</taxon>
        <taxon>Pleurodeles</taxon>
    </lineage>
</organism>
<proteinExistence type="inferred from homology"/>
<feature type="domain" description="Major facilitator superfamily (MFS) profile" evidence="16">
    <location>
        <begin position="104"/>
        <end position="539"/>
    </location>
</feature>
<keyword evidence="8 15" id="KW-1133">Transmembrane helix</keyword>
<dbReference type="SUPFAM" id="SSF103473">
    <property type="entry name" value="MFS general substrate transporter"/>
    <property type="match status" value="1"/>
</dbReference>
<name>A0AAV7WPJ1_PLEWA</name>
<dbReference type="InterPro" id="IPR005829">
    <property type="entry name" value="Sugar_transporter_CS"/>
</dbReference>
<evidence type="ECO:0000256" key="15">
    <source>
        <dbReference type="SAM" id="Phobius"/>
    </source>
</evidence>
<dbReference type="InterPro" id="IPR036259">
    <property type="entry name" value="MFS_trans_sf"/>
</dbReference>